<organism evidence="1 2">
    <name type="scientific">Dorcoceras hygrometricum</name>
    <dbReference type="NCBI Taxonomy" id="472368"/>
    <lineage>
        <taxon>Eukaryota</taxon>
        <taxon>Viridiplantae</taxon>
        <taxon>Streptophyta</taxon>
        <taxon>Embryophyta</taxon>
        <taxon>Tracheophyta</taxon>
        <taxon>Spermatophyta</taxon>
        <taxon>Magnoliopsida</taxon>
        <taxon>eudicotyledons</taxon>
        <taxon>Gunneridae</taxon>
        <taxon>Pentapetalae</taxon>
        <taxon>asterids</taxon>
        <taxon>lamiids</taxon>
        <taxon>Lamiales</taxon>
        <taxon>Gesneriaceae</taxon>
        <taxon>Didymocarpoideae</taxon>
        <taxon>Trichosporeae</taxon>
        <taxon>Loxocarpinae</taxon>
        <taxon>Dorcoceras</taxon>
    </lineage>
</organism>
<sequence>MPGLEKTRICEVIKARVLEICELRRLVQRSRGNHGRPRNTKSAKFCDFHRDYGHTTC</sequence>
<evidence type="ECO:0000313" key="1">
    <source>
        <dbReference type="EMBL" id="KZV35619.1"/>
    </source>
</evidence>
<dbReference type="EMBL" id="KV004530">
    <property type="protein sequence ID" value="KZV35619.1"/>
    <property type="molecule type" value="Genomic_DNA"/>
</dbReference>
<gene>
    <name evidence="1" type="ORF">F511_23780</name>
</gene>
<name>A0A2Z7BMC1_9LAMI</name>
<reference evidence="1 2" key="1">
    <citation type="journal article" date="2015" name="Proc. Natl. Acad. Sci. U.S.A.">
        <title>The resurrection genome of Boea hygrometrica: A blueprint for survival of dehydration.</title>
        <authorList>
            <person name="Xiao L."/>
            <person name="Yang G."/>
            <person name="Zhang L."/>
            <person name="Yang X."/>
            <person name="Zhao S."/>
            <person name="Ji Z."/>
            <person name="Zhou Q."/>
            <person name="Hu M."/>
            <person name="Wang Y."/>
            <person name="Chen M."/>
            <person name="Xu Y."/>
            <person name="Jin H."/>
            <person name="Xiao X."/>
            <person name="Hu G."/>
            <person name="Bao F."/>
            <person name="Hu Y."/>
            <person name="Wan P."/>
            <person name="Li L."/>
            <person name="Deng X."/>
            <person name="Kuang T."/>
            <person name="Xiang C."/>
            <person name="Zhu J.K."/>
            <person name="Oliver M.J."/>
            <person name="He Y."/>
        </authorList>
    </citation>
    <scope>NUCLEOTIDE SEQUENCE [LARGE SCALE GENOMIC DNA]</scope>
    <source>
        <strain evidence="2">cv. XS01</strain>
    </source>
</reference>
<keyword evidence="2" id="KW-1185">Reference proteome</keyword>
<accession>A0A2Z7BMC1</accession>
<evidence type="ECO:0000313" key="2">
    <source>
        <dbReference type="Proteomes" id="UP000250235"/>
    </source>
</evidence>
<protein>
    <submittedName>
        <fullName evidence="1">Uncharacterized protein</fullName>
    </submittedName>
</protein>
<proteinExistence type="predicted"/>
<dbReference type="Proteomes" id="UP000250235">
    <property type="component" value="Unassembled WGS sequence"/>
</dbReference>
<dbReference type="AlphaFoldDB" id="A0A2Z7BMC1"/>